<dbReference type="SUPFAM" id="SSF52402">
    <property type="entry name" value="Adenine nucleotide alpha hydrolases-like"/>
    <property type="match status" value="1"/>
</dbReference>
<dbReference type="Proteomes" id="UP001501116">
    <property type="component" value="Unassembled WGS sequence"/>
</dbReference>
<reference evidence="2 3" key="1">
    <citation type="journal article" date="2019" name="Int. J. Syst. Evol. Microbiol.">
        <title>The Global Catalogue of Microorganisms (GCM) 10K type strain sequencing project: providing services to taxonomists for standard genome sequencing and annotation.</title>
        <authorList>
            <consortium name="The Broad Institute Genomics Platform"/>
            <consortium name="The Broad Institute Genome Sequencing Center for Infectious Disease"/>
            <person name="Wu L."/>
            <person name="Ma J."/>
        </authorList>
    </citation>
    <scope>NUCLEOTIDE SEQUENCE [LARGE SCALE GENOMIC DNA]</scope>
    <source>
        <strain evidence="2 3">JCM 14545</strain>
    </source>
</reference>
<sequence length="621" mass="66605">MSLIERWLVLPDLPQAQSLAEAAAPGAPGVVPYPSGRPWLLGQWAAGDLTMAAVGPVRVVVIGNCPVTTARLRELVAGVRRTSDLDAVVRALPGSHHVVAAVGDELRVQGSLTGVRRVFHAVLDGVTLAGDRADVLAGVVGGGLDEQALAMRVVCGGQLPPPLGEHPTWHGVRALDPDHYLRVDARSGAGRTVRWWAPPVPETPLAAGAEAVGHALRTAVAGRGPGEDGETARRVSADLSGGMDSTSLCFLAARAGIPRFLTIRWGEAEAANDDTAFAACAVTALAEAEHVVLPQQDLPPVFADPGHTGDVEAPYLFTRTHARVRHTARELARRGVGVHLAGHGGDELFHGPFHYVRDLLRHRPGTGLAHLRGHRALHNWPFAATVAALADFRDLRRWWRDQATHLTGPPPARYTPNLGWGHPLRAPDWATPAALEAAREMLHATADRVHPLAAERGQHSTLSALRTMGSTYRQLARLFAGAGVRLEMPYLDDRVVEAALSVRLHDRRTPWRYKPLLAEAVRDTVPSIITGRITKGDFGEDVRAGLRRGMPDLLELFADSALARRGLIDPDILRARLLAPRIDNTTTFALENLLGCETHLRGSTAPLHLSTGGPNEPTAAP</sequence>
<protein>
    <submittedName>
        <fullName evidence="2">Lasso peptide isopeptide bond-forming cyclase</fullName>
    </submittedName>
</protein>
<dbReference type="InterPro" id="IPR001962">
    <property type="entry name" value="Asn_synthase"/>
</dbReference>
<comment type="caution">
    <text evidence="2">The sequence shown here is derived from an EMBL/GenBank/DDBJ whole genome shotgun (WGS) entry which is preliminary data.</text>
</comment>
<dbReference type="EMBL" id="BAAANN010000014">
    <property type="protein sequence ID" value="GAA1963545.1"/>
    <property type="molecule type" value="Genomic_DNA"/>
</dbReference>
<dbReference type="RefSeq" id="WP_344420257.1">
    <property type="nucleotide sequence ID" value="NZ_BAAANN010000014.1"/>
</dbReference>
<dbReference type="Pfam" id="PF00733">
    <property type="entry name" value="Asn_synthase"/>
    <property type="match status" value="1"/>
</dbReference>
<accession>A0ABN2R4L6</accession>
<evidence type="ECO:0000313" key="2">
    <source>
        <dbReference type="EMBL" id="GAA1963545.1"/>
    </source>
</evidence>
<organism evidence="2 3">
    <name type="scientific">Amycolatopsis minnesotensis</name>
    <dbReference type="NCBI Taxonomy" id="337894"/>
    <lineage>
        <taxon>Bacteria</taxon>
        <taxon>Bacillati</taxon>
        <taxon>Actinomycetota</taxon>
        <taxon>Actinomycetes</taxon>
        <taxon>Pseudonocardiales</taxon>
        <taxon>Pseudonocardiaceae</taxon>
        <taxon>Amycolatopsis</taxon>
    </lineage>
</organism>
<evidence type="ECO:0000259" key="1">
    <source>
        <dbReference type="Pfam" id="PF00733"/>
    </source>
</evidence>
<name>A0ABN2R4L6_9PSEU</name>
<evidence type="ECO:0000313" key="3">
    <source>
        <dbReference type="Proteomes" id="UP001501116"/>
    </source>
</evidence>
<proteinExistence type="predicted"/>
<feature type="domain" description="Asparagine synthetase" evidence="1">
    <location>
        <begin position="232"/>
        <end position="577"/>
    </location>
</feature>
<keyword evidence="3" id="KW-1185">Reference proteome</keyword>
<dbReference type="InterPro" id="IPR014729">
    <property type="entry name" value="Rossmann-like_a/b/a_fold"/>
</dbReference>
<dbReference type="Gene3D" id="3.40.50.620">
    <property type="entry name" value="HUPs"/>
    <property type="match status" value="2"/>
</dbReference>
<gene>
    <name evidence="2" type="ORF">GCM10009754_38800</name>
</gene>